<name>A0A395JNT9_9GAMM</name>
<evidence type="ECO:0000259" key="3">
    <source>
        <dbReference type="Pfam" id="PF08541"/>
    </source>
</evidence>
<dbReference type="RefSeq" id="WP_113954224.1">
    <property type="nucleotide sequence ID" value="NZ_QNRT01000002.1"/>
</dbReference>
<dbReference type="Pfam" id="PF08541">
    <property type="entry name" value="ACP_syn_III_C"/>
    <property type="match status" value="1"/>
</dbReference>
<evidence type="ECO:0000313" key="5">
    <source>
        <dbReference type="EMBL" id="RBP51457.1"/>
    </source>
</evidence>
<keyword evidence="2" id="KW-0012">Acyltransferase</keyword>
<dbReference type="Proteomes" id="UP000253083">
    <property type="component" value="Unassembled WGS sequence"/>
</dbReference>
<dbReference type="PANTHER" id="PTHR34069:SF2">
    <property type="entry name" value="BETA-KETOACYL-[ACYL-CARRIER-PROTEIN] SYNTHASE III"/>
    <property type="match status" value="1"/>
</dbReference>
<keyword evidence="6" id="KW-1185">Reference proteome</keyword>
<comment type="caution">
    <text evidence="5">The sequence shown here is derived from an EMBL/GenBank/DDBJ whole genome shotgun (WGS) entry which is preliminary data.</text>
</comment>
<dbReference type="FunCoup" id="A0A395JNT9">
    <property type="interactions" value="541"/>
</dbReference>
<dbReference type="SUPFAM" id="SSF53901">
    <property type="entry name" value="Thiolase-like"/>
    <property type="match status" value="2"/>
</dbReference>
<accession>A0A395JNT9</accession>
<sequence length="341" mass="36998">MYQFPKIKTKIYSSGIHLPTEIVKSDDLMTEIRSEQQYNIATDWISSAMGIVERRAAPADAKPSDLAIPAAQSALDSCPEIDPQLIDLVIFCGIERDQPEPATAHTIQNALGLHAKHAFDVANACFGFIDAMQIASNYVGCGIVRYALVVTGEVPMKVTRAFTEQLKRGVDIKTAKNIIGALTVGDAGGAVLIGPTSAGEKSGFELFNTTSYSDNVDKCLYRHKADGSIEGTMMMGSLAASFIKLHQRLLRDTLGKLGWPEFDWLLSHQIGQRPFDRIGGMQGVNPNRMIKTLDKFGNVASATFPLNYHKMTSEGIVRPGDRIGGCFAGSGIVVGQFGYTY</sequence>
<dbReference type="InterPro" id="IPR013751">
    <property type="entry name" value="ACP_syn_III_N"/>
</dbReference>
<evidence type="ECO:0000256" key="1">
    <source>
        <dbReference type="ARBA" id="ARBA00022679"/>
    </source>
</evidence>
<dbReference type="OrthoDB" id="9788274at2"/>
<dbReference type="Pfam" id="PF08545">
    <property type="entry name" value="ACP_syn_III"/>
    <property type="match status" value="1"/>
</dbReference>
<dbReference type="InterPro" id="IPR013747">
    <property type="entry name" value="ACP_syn_III_C"/>
</dbReference>
<feature type="domain" description="Beta-ketoacyl-[acyl-carrier-protein] synthase III N-terminal" evidence="4">
    <location>
        <begin position="119"/>
        <end position="214"/>
    </location>
</feature>
<dbReference type="AlphaFoldDB" id="A0A395JNT9"/>
<evidence type="ECO:0000313" key="6">
    <source>
        <dbReference type="Proteomes" id="UP000253083"/>
    </source>
</evidence>
<dbReference type="PANTHER" id="PTHR34069">
    <property type="entry name" value="3-OXOACYL-[ACYL-CARRIER-PROTEIN] SYNTHASE 3"/>
    <property type="match status" value="1"/>
</dbReference>
<gene>
    <name evidence="5" type="ORF">DFR28_102886</name>
</gene>
<reference evidence="5 6" key="1">
    <citation type="submission" date="2018-06" db="EMBL/GenBank/DDBJ databases">
        <title>Genomic Encyclopedia of Type Strains, Phase IV (KMG-IV): sequencing the most valuable type-strain genomes for metagenomic binning, comparative biology and taxonomic classification.</title>
        <authorList>
            <person name="Goeker M."/>
        </authorList>
    </citation>
    <scope>NUCLEOTIDE SEQUENCE [LARGE SCALE GENOMIC DNA]</scope>
    <source>
        <strain evidence="5 6">DSM 24032</strain>
    </source>
</reference>
<proteinExistence type="predicted"/>
<dbReference type="InParanoid" id="A0A395JNT9"/>
<protein>
    <submittedName>
        <fullName evidence="5">3-oxoacyl-[acyl-carrier-protein] synthase III</fullName>
    </submittedName>
</protein>
<dbReference type="GO" id="GO:0006633">
    <property type="term" value="P:fatty acid biosynthetic process"/>
    <property type="evidence" value="ECO:0007669"/>
    <property type="project" value="InterPro"/>
</dbReference>
<dbReference type="InterPro" id="IPR016039">
    <property type="entry name" value="Thiolase-like"/>
</dbReference>
<dbReference type="Gene3D" id="3.40.47.10">
    <property type="match status" value="2"/>
</dbReference>
<keyword evidence="1" id="KW-0808">Transferase</keyword>
<feature type="domain" description="Beta-ketoacyl-[acyl-carrier-protein] synthase III C-terminal" evidence="3">
    <location>
        <begin position="261"/>
        <end position="335"/>
    </location>
</feature>
<dbReference type="GO" id="GO:0044550">
    <property type="term" value="P:secondary metabolite biosynthetic process"/>
    <property type="evidence" value="ECO:0007669"/>
    <property type="project" value="TreeGrafter"/>
</dbReference>
<dbReference type="EMBL" id="QNRT01000002">
    <property type="protein sequence ID" value="RBP51457.1"/>
    <property type="molecule type" value="Genomic_DNA"/>
</dbReference>
<evidence type="ECO:0000256" key="2">
    <source>
        <dbReference type="ARBA" id="ARBA00023315"/>
    </source>
</evidence>
<dbReference type="GO" id="GO:0004315">
    <property type="term" value="F:3-oxoacyl-[acyl-carrier-protein] synthase activity"/>
    <property type="evidence" value="ECO:0007669"/>
    <property type="project" value="InterPro"/>
</dbReference>
<organism evidence="5 6">
    <name type="scientific">Arenicella xantha</name>
    <dbReference type="NCBI Taxonomy" id="644221"/>
    <lineage>
        <taxon>Bacteria</taxon>
        <taxon>Pseudomonadati</taxon>
        <taxon>Pseudomonadota</taxon>
        <taxon>Gammaproteobacteria</taxon>
        <taxon>Arenicellales</taxon>
        <taxon>Arenicellaceae</taxon>
        <taxon>Arenicella</taxon>
    </lineage>
</organism>
<evidence type="ECO:0000259" key="4">
    <source>
        <dbReference type="Pfam" id="PF08545"/>
    </source>
</evidence>